<comment type="similarity">
    <text evidence="2">Belongs to the FPP/GGPP synthase family.</text>
</comment>
<evidence type="ECO:0000256" key="1">
    <source>
        <dbReference type="ARBA" id="ARBA00001946"/>
    </source>
</evidence>
<gene>
    <name evidence="6" type="ORF">METZ01_LOCUS388743</name>
</gene>
<dbReference type="SUPFAM" id="SSF48576">
    <property type="entry name" value="Terpenoid synthases"/>
    <property type="match status" value="1"/>
</dbReference>
<dbReference type="Gene3D" id="1.10.600.10">
    <property type="entry name" value="Farnesyl Diphosphate Synthase"/>
    <property type="match status" value="1"/>
</dbReference>
<dbReference type="InterPro" id="IPR000092">
    <property type="entry name" value="Polyprenyl_synt"/>
</dbReference>
<protein>
    <recommendedName>
        <fullName evidence="7">Polyprenyl synthetase family protein</fullName>
    </recommendedName>
</protein>
<dbReference type="SFLD" id="SFLDS00005">
    <property type="entry name" value="Isoprenoid_Synthase_Type_I"/>
    <property type="match status" value="1"/>
</dbReference>
<dbReference type="EMBL" id="UINC01145634">
    <property type="protein sequence ID" value="SVD35889.1"/>
    <property type="molecule type" value="Genomic_DNA"/>
</dbReference>
<keyword evidence="3" id="KW-0808">Transferase</keyword>
<dbReference type="InterPro" id="IPR008949">
    <property type="entry name" value="Isoprenoid_synthase_dom_sf"/>
</dbReference>
<dbReference type="GO" id="GO:0046872">
    <property type="term" value="F:metal ion binding"/>
    <property type="evidence" value="ECO:0007669"/>
    <property type="project" value="UniProtKB-KW"/>
</dbReference>
<feature type="non-terminal residue" evidence="6">
    <location>
        <position position="1"/>
    </location>
</feature>
<reference evidence="6" key="1">
    <citation type="submission" date="2018-05" db="EMBL/GenBank/DDBJ databases">
        <authorList>
            <person name="Lanie J.A."/>
            <person name="Ng W.-L."/>
            <person name="Kazmierczak K.M."/>
            <person name="Andrzejewski T.M."/>
            <person name="Davidsen T.M."/>
            <person name="Wayne K.J."/>
            <person name="Tettelin H."/>
            <person name="Glass J.I."/>
            <person name="Rusch D."/>
            <person name="Podicherti R."/>
            <person name="Tsui H.-C.T."/>
            <person name="Winkler M.E."/>
        </authorList>
    </citation>
    <scope>NUCLEOTIDE SEQUENCE</scope>
</reference>
<dbReference type="GO" id="GO:0004659">
    <property type="term" value="F:prenyltransferase activity"/>
    <property type="evidence" value="ECO:0007669"/>
    <property type="project" value="InterPro"/>
</dbReference>
<dbReference type="PANTHER" id="PTHR12001:SF85">
    <property type="entry name" value="SHORT CHAIN ISOPRENYL DIPHOSPHATE SYNTHASE"/>
    <property type="match status" value="1"/>
</dbReference>
<dbReference type="PANTHER" id="PTHR12001">
    <property type="entry name" value="GERANYLGERANYL PYROPHOSPHATE SYNTHASE"/>
    <property type="match status" value="1"/>
</dbReference>
<evidence type="ECO:0000256" key="2">
    <source>
        <dbReference type="ARBA" id="ARBA00006706"/>
    </source>
</evidence>
<comment type="cofactor">
    <cofactor evidence="1">
        <name>Mg(2+)</name>
        <dbReference type="ChEBI" id="CHEBI:18420"/>
    </cofactor>
</comment>
<keyword evidence="5" id="KW-0460">Magnesium</keyword>
<accession>A0A382UNP7</accession>
<dbReference type="CDD" id="cd00685">
    <property type="entry name" value="Trans_IPPS_HT"/>
    <property type="match status" value="1"/>
</dbReference>
<evidence type="ECO:0008006" key="7">
    <source>
        <dbReference type="Google" id="ProtNLM"/>
    </source>
</evidence>
<name>A0A382UNP7_9ZZZZ</name>
<dbReference type="GO" id="GO:0008299">
    <property type="term" value="P:isoprenoid biosynthetic process"/>
    <property type="evidence" value="ECO:0007669"/>
    <property type="project" value="InterPro"/>
</dbReference>
<organism evidence="6">
    <name type="scientific">marine metagenome</name>
    <dbReference type="NCBI Taxonomy" id="408172"/>
    <lineage>
        <taxon>unclassified sequences</taxon>
        <taxon>metagenomes</taxon>
        <taxon>ecological metagenomes</taxon>
    </lineage>
</organism>
<evidence type="ECO:0000256" key="3">
    <source>
        <dbReference type="ARBA" id="ARBA00022679"/>
    </source>
</evidence>
<proteinExistence type="inferred from homology"/>
<evidence type="ECO:0000256" key="5">
    <source>
        <dbReference type="ARBA" id="ARBA00022842"/>
    </source>
</evidence>
<evidence type="ECO:0000256" key="4">
    <source>
        <dbReference type="ARBA" id="ARBA00022723"/>
    </source>
</evidence>
<dbReference type="AlphaFoldDB" id="A0A382UNP7"/>
<sequence>HNFTLVHDDMMDGDAMRHGQETVHNKWDDATAILSGDGLFALSQLMLTNMPVAVHQRFNEVAVTICEGQGMDKEFENDASISMGAYLVMIGKKTGSLLGLCAEMGALIGNADQKTAHHLFEFGLNLGLAFQVQDDYLEIFGDASSMGKSLGSDIHAGKQTALTILAREKNPQQWNDFFRNNDSIGSYQKYFEQDGIKTEAESVTKHYIEKAQEGLSVIEKEKRDHLDQFANMILNRKN</sequence>
<evidence type="ECO:0000313" key="6">
    <source>
        <dbReference type="EMBL" id="SVD35889.1"/>
    </source>
</evidence>
<keyword evidence="4" id="KW-0479">Metal-binding</keyword>
<dbReference type="Pfam" id="PF00348">
    <property type="entry name" value="polyprenyl_synt"/>
    <property type="match status" value="1"/>
</dbReference>